<evidence type="ECO:0000259" key="11">
    <source>
        <dbReference type="Pfam" id="PF01326"/>
    </source>
</evidence>
<protein>
    <recommendedName>
        <fullName evidence="3">Phosphoenolpyruvate synthase</fullName>
    </recommendedName>
</protein>
<evidence type="ECO:0000256" key="7">
    <source>
        <dbReference type="ARBA" id="ARBA00022777"/>
    </source>
</evidence>
<dbReference type="Pfam" id="PF01326">
    <property type="entry name" value="PPDK_N"/>
    <property type="match status" value="1"/>
</dbReference>
<organism evidence="12 13">
    <name type="scientific">Desulfomarina profundi</name>
    <dbReference type="NCBI Taxonomy" id="2772557"/>
    <lineage>
        <taxon>Bacteria</taxon>
        <taxon>Pseudomonadati</taxon>
        <taxon>Thermodesulfobacteriota</taxon>
        <taxon>Desulfobulbia</taxon>
        <taxon>Desulfobulbales</taxon>
        <taxon>Desulfobulbaceae</taxon>
        <taxon>Desulfomarina</taxon>
    </lineage>
</organism>
<dbReference type="Pfam" id="PF00391">
    <property type="entry name" value="PEP-utilizers"/>
    <property type="match status" value="1"/>
</dbReference>
<comment type="cofactor">
    <cofactor evidence="1">
        <name>Mg(2+)</name>
        <dbReference type="ChEBI" id="CHEBI:18420"/>
    </cofactor>
</comment>
<reference evidence="12" key="1">
    <citation type="submission" date="2020-09" db="EMBL/GenBank/DDBJ databases">
        <title>Desulfogranum mesoprofundum gen. nov., sp. nov., a novel mesophilic, sulfate-reducing chemolithoautotroph isolated from a deep-sea hydrothermal vent chimney in the Suiyo Seamount.</title>
        <authorList>
            <person name="Hashimoto Y."/>
            <person name="Nakagawa S."/>
        </authorList>
    </citation>
    <scope>NUCLEOTIDE SEQUENCE</scope>
    <source>
        <strain evidence="12">KT2</strain>
    </source>
</reference>
<evidence type="ECO:0000256" key="3">
    <source>
        <dbReference type="ARBA" id="ARBA00021623"/>
    </source>
</evidence>
<keyword evidence="13" id="KW-1185">Reference proteome</keyword>
<evidence type="ECO:0000256" key="6">
    <source>
        <dbReference type="ARBA" id="ARBA00022741"/>
    </source>
</evidence>
<dbReference type="GO" id="GO:0008986">
    <property type="term" value="F:pyruvate, water dikinase activity"/>
    <property type="evidence" value="ECO:0007669"/>
    <property type="project" value="InterPro"/>
</dbReference>
<keyword evidence="5" id="KW-0479">Metal-binding</keyword>
<evidence type="ECO:0000256" key="9">
    <source>
        <dbReference type="ARBA" id="ARBA00022842"/>
    </source>
</evidence>
<evidence type="ECO:0000313" key="13">
    <source>
        <dbReference type="Proteomes" id="UP000826725"/>
    </source>
</evidence>
<evidence type="ECO:0000256" key="1">
    <source>
        <dbReference type="ARBA" id="ARBA00001946"/>
    </source>
</evidence>
<keyword evidence="6" id="KW-0547">Nucleotide-binding</keyword>
<sequence length="539" mass="60744">MAVACQVMTDSTASGVLHTYISHKSRGAIHINSMWGYCSGIMEGSQPADTIILDREPPYPVLFQKIADKQQQLKPDTKGKMAWQPLSGKQHNILSLTEEQQTTLAQTAKSIERYYKRPQEIEWTFEHNGQLSILQTRDSPVEETPAGEQPFPVNITRDAEIIFSGQGVTVQRGIAIGKIFVIDEKNDLNDFPHGAILLTRHASPRFAAIMHKTRGIITDIGSASGHMSTLAHEFRVPTVVDTKIATQQLKHGDEITLDATQNIVYRGKITELDRFELTVEDVFEDSSEYRLLRRLLNHIYPITILEPQLDKITSASCKTYHDIITVTHKLAIEEIVHLSEKHATQSFPPPKQMKTTIPLGLMIIDAGKGTTCSLTDRYITLEQIVSRPLRDFWQGLEESGMWRNDPVSVDMGSFMSSMTRTTSLSASEKVGRNLAVILDNYMNLSIQLGYHSTSIEAFMAENINDNTIYFKFFGGATEFIRRARRTLFITNVLRHYDFMVEIQGDLVAGRVKKLSIDRMSRRMMILGALSAILANWTPL</sequence>
<accession>A0A8D5FPM3</accession>
<dbReference type="Proteomes" id="UP000826725">
    <property type="component" value="Chromosome"/>
</dbReference>
<comment type="similarity">
    <text evidence="2">Belongs to the PEP-utilizing enzyme family.</text>
</comment>
<dbReference type="PANTHER" id="PTHR43030">
    <property type="entry name" value="PHOSPHOENOLPYRUVATE SYNTHASE"/>
    <property type="match status" value="1"/>
</dbReference>
<keyword evidence="8" id="KW-0067">ATP-binding</keyword>
<evidence type="ECO:0000256" key="8">
    <source>
        <dbReference type="ARBA" id="ARBA00022840"/>
    </source>
</evidence>
<keyword evidence="4" id="KW-0808">Transferase</keyword>
<dbReference type="KEGG" id="dbk:DGMP_27770"/>
<keyword evidence="7" id="KW-0418">Kinase</keyword>
<dbReference type="PANTHER" id="PTHR43030:SF1">
    <property type="entry name" value="PHOSPHOENOLPYRUVATE SYNTHASE"/>
    <property type="match status" value="1"/>
</dbReference>
<name>A0A8D5FPM3_9BACT</name>
<keyword evidence="9" id="KW-0460">Magnesium</keyword>
<proteinExistence type="inferred from homology"/>
<evidence type="ECO:0000256" key="4">
    <source>
        <dbReference type="ARBA" id="ARBA00022679"/>
    </source>
</evidence>
<feature type="domain" description="PEP-utilising enzyme mobile" evidence="10">
    <location>
        <begin position="191"/>
        <end position="261"/>
    </location>
</feature>
<dbReference type="EMBL" id="AP024086">
    <property type="protein sequence ID" value="BCL62084.1"/>
    <property type="molecule type" value="Genomic_DNA"/>
</dbReference>
<evidence type="ECO:0000313" key="12">
    <source>
        <dbReference type="EMBL" id="BCL62084.1"/>
    </source>
</evidence>
<feature type="domain" description="Pyruvate phosphate dikinase AMP/ATP-binding" evidence="11">
    <location>
        <begin position="1"/>
        <end position="143"/>
    </location>
</feature>
<dbReference type="GO" id="GO:0046872">
    <property type="term" value="F:metal ion binding"/>
    <property type="evidence" value="ECO:0007669"/>
    <property type="project" value="UniProtKB-KW"/>
</dbReference>
<evidence type="ECO:0000259" key="10">
    <source>
        <dbReference type="Pfam" id="PF00391"/>
    </source>
</evidence>
<dbReference type="GO" id="GO:0005524">
    <property type="term" value="F:ATP binding"/>
    <property type="evidence" value="ECO:0007669"/>
    <property type="project" value="UniProtKB-KW"/>
</dbReference>
<dbReference type="InterPro" id="IPR002192">
    <property type="entry name" value="PPDK_AMP/ATP-bd"/>
</dbReference>
<dbReference type="InterPro" id="IPR006319">
    <property type="entry name" value="PEP_synth"/>
</dbReference>
<evidence type="ECO:0000256" key="2">
    <source>
        <dbReference type="ARBA" id="ARBA00007837"/>
    </source>
</evidence>
<dbReference type="InterPro" id="IPR008279">
    <property type="entry name" value="PEP-util_enz_mobile_dom"/>
</dbReference>
<evidence type="ECO:0000256" key="5">
    <source>
        <dbReference type="ARBA" id="ARBA00022723"/>
    </source>
</evidence>
<gene>
    <name evidence="12" type="ORF">DGMP_27770</name>
</gene>
<dbReference type="AlphaFoldDB" id="A0A8D5FPM3"/>